<dbReference type="Gene3D" id="6.10.340.10">
    <property type="match status" value="1"/>
</dbReference>
<evidence type="ECO:0000313" key="18">
    <source>
        <dbReference type="EMBL" id="MBD2597525.1"/>
    </source>
</evidence>
<dbReference type="CDD" id="cd06225">
    <property type="entry name" value="HAMP"/>
    <property type="match status" value="1"/>
</dbReference>
<evidence type="ECO:0000256" key="11">
    <source>
        <dbReference type="ARBA" id="ARBA00022989"/>
    </source>
</evidence>
<feature type="transmembrane region" description="Helical" evidence="15">
    <location>
        <begin position="175"/>
        <end position="194"/>
    </location>
</feature>
<keyword evidence="13 15" id="KW-0472">Membrane</keyword>
<keyword evidence="5" id="KW-0597">Phosphoprotein</keyword>
<evidence type="ECO:0000256" key="13">
    <source>
        <dbReference type="ARBA" id="ARBA00023136"/>
    </source>
</evidence>
<evidence type="ECO:0000256" key="7">
    <source>
        <dbReference type="ARBA" id="ARBA00022692"/>
    </source>
</evidence>
<keyword evidence="19" id="KW-1185">Reference proteome</keyword>
<accession>A0ABR8G2N6</accession>
<dbReference type="SUPFAM" id="SSF55874">
    <property type="entry name" value="ATPase domain of HSP90 chaperone/DNA topoisomerase II/histidine kinase"/>
    <property type="match status" value="1"/>
</dbReference>
<evidence type="ECO:0000313" key="19">
    <source>
        <dbReference type="Proteomes" id="UP000603457"/>
    </source>
</evidence>
<feature type="transmembrane region" description="Helical" evidence="15">
    <location>
        <begin position="20"/>
        <end position="40"/>
    </location>
</feature>
<dbReference type="SMART" id="SM00387">
    <property type="entry name" value="HATPase_c"/>
    <property type="match status" value="1"/>
</dbReference>
<dbReference type="PROSITE" id="PS50109">
    <property type="entry name" value="HIS_KIN"/>
    <property type="match status" value="1"/>
</dbReference>
<comment type="caution">
    <text evidence="18">The sequence shown here is derived from an EMBL/GenBank/DDBJ whole genome shotgun (WGS) entry which is preliminary data.</text>
</comment>
<evidence type="ECO:0000256" key="8">
    <source>
        <dbReference type="ARBA" id="ARBA00022741"/>
    </source>
</evidence>
<evidence type="ECO:0000259" key="16">
    <source>
        <dbReference type="PROSITE" id="PS50109"/>
    </source>
</evidence>
<dbReference type="Proteomes" id="UP000603457">
    <property type="component" value="Unassembled WGS sequence"/>
</dbReference>
<dbReference type="Pfam" id="PF00672">
    <property type="entry name" value="HAMP"/>
    <property type="match status" value="1"/>
</dbReference>
<dbReference type="Gene3D" id="1.10.287.130">
    <property type="match status" value="1"/>
</dbReference>
<dbReference type="InterPro" id="IPR003594">
    <property type="entry name" value="HATPase_dom"/>
</dbReference>
<keyword evidence="7 15" id="KW-0812">Transmembrane</keyword>
<dbReference type="SUPFAM" id="SSF47384">
    <property type="entry name" value="Homodimeric domain of signal transducing histidine kinase"/>
    <property type="match status" value="1"/>
</dbReference>
<keyword evidence="10" id="KW-0067">ATP-binding</keyword>
<dbReference type="InterPro" id="IPR003661">
    <property type="entry name" value="HisK_dim/P_dom"/>
</dbReference>
<dbReference type="PROSITE" id="PS50885">
    <property type="entry name" value="HAMP"/>
    <property type="match status" value="1"/>
</dbReference>
<evidence type="ECO:0000256" key="1">
    <source>
        <dbReference type="ARBA" id="ARBA00000085"/>
    </source>
</evidence>
<dbReference type="PANTHER" id="PTHR45528">
    <property type="entry name" value="SENSOR HISTIDINE KINASE CPXA"/>
    <property type="match status" value="1"/>
</dbReference>
<reference evidence="18 19" key="1">
    <citation type="journal article" date="2020" name="ISME J.">
        <title>Comparative genomics reveals insights into cyanobacterial evolution and habitat adaptation.</title>
        <authorList>
            <person name="Chen M.Y."/>
            <person name="Teng W.K."/>
            <person name="Zhao L."/>
            <person name="Hu C.X."/>
            <person name="Zhou Y.K."/>
            <person name="Han B.P."/>
            <person name="Song L.R."/>
            <person name="Shu W.S."/>
        </authorList>
    </citation>
    <scope>NUCLEOTIDE SEQUENCE [LARGE SCALE GENOMIC DNA]</scope>
    <source>
        <strain evidence="18 19">FACHB-130</strain>
    </source>
</reference>
<feature type="domain" description="Histidine kinase" evidence="16">
    <location>
        <begin position="259"/>
        <end position="473"/>
    </location>
</feature>
<keyword evidence="14" id="KW-0175">Coiled coil</keyword>
<keyword evidence="11 15" id="KW-1133">Transmembrane helix</keyword>
<dbReference type="Pfam" id="PF00512">
    <property type="entry name" value="HisKA"/>
    <property type="match status" value="1"/>
</dbReference>
<evidence type="ECO:0000256" key="10">
    <source>
        <dbReference type="ARBA" id="ARBA00022840"/>
    </source>
</evidence>
<dbReference type="InterPro" id="IPR036097">
    <property type="entry name" value="HisK_dim/P_sf"/>
</dbReference>
<name>A0ABR8G2N6_9NOSO</name>
<evidence type="ECO:0000256" key="3">
    <source>
        <dbReference type="ARBA" id="ARBA00012438"/>
    </source>
</evidence>
<evidence type="ECO:0000256" key="2">
    <source>
        <dbReference type="ARBA" id="ARBA00004651"/>
    </source>
</evidence>
<dbReference type="Gene3D" id="3.30.450.20">
    <property type="entry name" value="PAS domain"/>
    <property type="match status" value="1"/>
</dbReference>
<dbReference type="InterPro" id="IPR050398">
    <property type="entry name" value="HssS/ArlS-like"/>
</dbReference>
<evidence type="ECO:0000256" key="9">
    <source>
        <dbReference type="ARBA" id="ARBA00022777"/>
    </source>
</evidence>
<protein>
    <recommendedName>
        <fullName evidence="3">histidine kinase</fullName>
        <ecNumber evidence="3">2.7.13.3</ecNumber>
    </recommendedName>
</protein>
<dbReference type="GO" id="GO:0016301">
    <property type="term" value="F:kinase activity"/>
    <property type="evidence" value="ECO:0007669"/>
    <property type="project" value="UniProtKB-KW"/>
</dbReference>
<dbReference type="RefSeq" id="WP_190970166.1">
    <property type="nucleotide sequence ID" value="NZ_JACJTB010000044.1"/>
</dbReference>
<evidence type="ECO:0000256" key="5">
    <source>
        <dbReference type="ARBA" id="ARBA00022553"/>
    </source>
</evidence>
<keyword evidence="12" id="KW-0902">Two-component regulatory system</keyword>
<evidence type="ECO:0000259" key="17">
    <source>
        <dbReference type="PROSITE" id="PS50885"/>
    </source>
</evidence>
<dbReference type="InterPro" id="IPR003660">
    <property type="entry name" value="HAMP_dom"/>
</dbReference>
<feature type="coiled-coil region" evidence="14">
    <location>
        <begin position="225"/>
        <end position="252"/>
    </location>
</feature>
<evidence type="ECO:0000256" key="12">
    <source>
        <dbReference type="ARBA" id="ARBA00023012"/>
    </source>
</evidence>
<dbReference type="CDD" id="cd00075">
    <property type="entry name" value="HATPase"/>
    <property type="match status" value="1"/>
</dbReference>
<dbReference type="InterPro" id="IPR036890">
    <property type="entry name" value="HATPase_C_sf"/>
</dbReference>
<proteinExistence type="predicted"/>
<evidence type="ECO:0000256" key="4">
    <source>
        <dbReference type="ARBA" id="ARBA00022475"/>
    </source>
</evidence>
<keyword evidence="9 18" id="KW-0418">Kinase</keyword>
<dbReference type="SUPFAM" id="SSF158472">
    <property type="entry name" value="HAMP domain-like"/>
    <property type="match status" value="1"/>
</dbReference>
<gene>
    <name evidence="18" type="ORF">H6G74_24845</name>
</gene>
<comment type="catalytic activity">
    <reaction evidence="1">
        <text>ATP + protein L-histidine = ADP + protein N-phospho-L-histidine.</text>
        <dbReference type="EC" id="2.7.13.3"/>
    </reaction>
</comment>
<dbReference type="InterPro" id="IPR005467">
    <property type="entry name" value="His_kinase_dom"/>
</dbReference>
<evidence type="ECO:0000256" key="6">
    <source>
        <dbReference type="ARBA" id="ARBA00022679"/>
    </source>
</evidence>
<dbReference type="Pfam" id="PF02518">
    <property type="entry name" value="HATPase_c"/>
    <property type="match status" value="1"/>
</dbReference>
<dbReference type="CDD" id="cd00082">
    <property type="entry name" value="HisKA"/>
    <property type="match status" value="1"/>
</dbReference>
<dbReference type="InterPro" id="IPR004358">
    <property type="entry name" value="Sig_transdc_His_kin-like_C"/>
</dbReference>
<dbReference type="PANTHER" id="PTHR45528:SF1">
    <property type="entry name" value="SENSOR HISTIDINE KINASE CPXA"/>
    <property type="match status" value="1"/>
</dbReference>
<dbReference type="Gene3D" id="3.30.565.10">
    <property type="entry name" value="Histidine kinase-like ATPase, C-terminal domain"/>
    <property type="match status" value="1"/>
</dbReference>
<dbReference type="EMBL" id="JACJTB010000044">
    <property type="protein sequence ID" value="MBD2597525.1"/>
    <property type="molecule type" value="Genomic_DNA"/>
</dbReference>
<keyword evidence="8" id="KW-0547">Nucleotide-binding</keyword>
<dbReference type="SMART" id="SM00304">
    <property type="entry name" value="HAMP"/>
    <property type="match status" value="1"/>
</dbReference>
<evidence type="ECO:0000256" key="14">
    <source>
        <dbReference type="SAM" id="Coils"/>
    </source>
</evidence>
<comment type="subcellular location">
    <subcellularLocation>
        <location evidence="2">Cell membrane</location>
        <topology evidence="2">Multi-pass membrane protein</topology>
    </subcellularLocation>
</comment>
<dbReference type="PRINTS" id="PR00344">
    <property type="entry name" value="BCTRLSENSOR"/>
</dbReference>
<feature type="domain" description="HAMP" evidence="17">
    <location>
        <begin position="199"/>
        <end position="251"/>
    </location>
</feature>
<sequence length="473" mass="52783">MKGWIPPIKLNTIHTKLLATYLMLTAFGTSLMAGYILWSFHAYFMRTRQMDLENWTSALGESVADALEEQDISRVKILVQRYGAPQTITLRVFDKQGKLIATSDPKLDAQVKDWYKVPGMQQALQNYAAQGVAKGVLTNEDRLYIARPIARHNQFLGVLRMSITLKQFQRQFVRVIWSVLGSLAVTMFLCTLISSRFARSLSKPIETMRNFAIRLGSGHFGDKLIIQQNNELDQLAAELNRMSERLASLDQERRVFLANVSHELRTPISNVQVTVDALKGGAYEEAQLRDRFFQTIENETKRLSRLIHDLLDLGRLEAGVTELEKQAISLRGLINRAVNAVEPRMQAAGVTVQVNVAEIQIQGDQERLLQAILNLLDNAIKHSRPNSQVLISGCSEGKNAIIQIQDQGMGISDSDLPRIFEQFYTTDPSRKGDGNGLGLAIAKRIIEAHKGSITASSPANQGATFTISLPVQV</sequence>
<dbReference type="SMART" id="SM00388">
    <property type="entry name" value="HisKA"/>
    <property type="match status" value="1"/>
</dbReference>
<evidence type="ECO:0000256" key="15">
    <source>
        <dbReference type="SAM" id="Phobius"/>
    </source>
</evidence>
<keyword evidence="4" id="KW-1003">Cell membrane</keyword>
<organism evidence="18 19">
    <name type="scientific">Nostoc spongiaeforme FACHB-130</name>
    <dbReference type="NCBI Taxonomy" id="1357510"/>
    <lineage>
        <taxon>Bacteria</taxon>
        <taxon>Bacillati</taxon>
        <taxon>Cyanobacteriota</taxon>
        <taxon>Cyanophyceae</taxon>
        <taxon>Nostocales</taxon>
        <taxon>Nostocaceae</taxon>
        <taxon>Nostoc</taxon>
    </lineage>
</organism>
<keyword evidence="6" id="KW-0808">Transferase</keyword>
<dbReference type="EC" id="2.7.13.3" evidence="3"/>